<accession>A0AAF0U9F8</accession>
<sequence>MPRTRASTSSGRGEAILNLVVETPTRGRGRARARGCAHGVARGSKSKDGHELLTLYHEMLETLGMGDAHGVRFIVLNLCGRSREWWRTFMRSTFSYVSIYIDTGFDMMSDCMPVPIHVSAIVGVSLNKDIDFSIDLELGTKPISIPPYRIAPTKLKELKD</sequence>
<name>A0AAF0U9F8_SOLVR</name>
<organism evidence="1 2">
    <name type="scientific">Solanum verrucosum</name>
    <dbReference type="NCBI Taxonomy" id="315347"/>
    <lineage>
        <taxon>Eukaryota</taxon>
        <taxon>Viridiplantae</taxon>
        <taxon>Streptophyta</taxon>
        <taxon>Embryophyta</taxon>
        <taxon>Tracheophyta</taxon>
        <taxon>Spermatophyta</taxon>
        <taxon>Magnoliopsida</taxon>
        <taxon>eudicotyledons</taxon>
        <taxon>Gunneridae</taxon>
        <taxon>Pentapetalae</taxon>
        <taxon>asterids</taxon>
        <taxon>lamiids</taxon>
        <taxon>Solanales</taxon>
        <taxon>Solanaceae</taxon>
        <taxon>Solanoideae</taxon>
        <taxon>Solaneae</taxon>
        <taxon>Solanum</taxon>
    </lineage>
</organism>
<dbReference type="Proteomes" id="UP001234989">
    <property type="component" value="Chromosome 8"/>
</dbReference>
<dbReference type="EMBL" id="CP133619">
    <property type="protein sequence ID" value="WMV41531.1"/>
    <property type="molecule type" value="Genomic_DNA"/>
</dbReference>
<gene>
    <name evidence="1" type="ORF">MTR67_034916</name>
</gene>
<keyword evidence="2" id="KW-1185">Reference proteome</keyword>
<evidence type="ECO:0000313" key="1">
    <source>
        <dbReference type="EMBL" id="WMV41531.1"/>
    </source>
</evidence>
<proteinExistence type="predicted"/>
<protein>
    <submittedName>
        <fullName evidence="1">Uncharacterized protein</fullName>
    </submittedName>
</protein>
<dbReference type="AlphaFoldDB" id="A0AAF0U9F8"/>
<evidence type="ECO:0000313" key="2">
    <source>
        <dbReference type="Proteomes" id="UP001234989"/>
    </source>
</evidence>
<reference evidence="1" key="1">
    <citation type="submission" date="2023-08" db="EMBL/GenBank/DDBJ databases">
        <title>A de novo genome assembly of Solanum verrucosum Schlechtendal, a Mexican diploid species geographically isolated from the other diploid A-genome species in potato relatives.</title>
        <authorList>
            <person name="Hosaka K."/>
        </authorList>
    </citation>
    <scope>NUCLEOTIDE SEQUENCE</scope>
    <source>
        <tissue evidence="1">Young leaves</tissue>
    </source>
</reference>